<dbReference type="AlphaFoldDB" id="A0A2V1DMC2"/>
<protein>
    <submittedName>
        <fullName evidence="1">Uncharacterized protein</fullName>
    </submittedName>
</protein>
<reference evidence="1 2" key="1">
    <citation type="journal article" date="2018" name="Sci. Rep.">
        <title>Comparative genomics provides insights into the lifestyle and reveals functional heterogeneity of dark septate endophytic fungi.</title>
        <authorList>
            <person name="Knapp D.G."/>
            <person name="Nemeth J.B."/>
            <person name="Barry K."/>
            <person name="Hainaut M."/>
            <person name="Henrissat B."/>
            <person name="Johnson J."/>
            <person name="Kuo A."/>
            <person name="Lim J.H.P."/>
            <person name="Lipzen A."/>
            <person name="Nolan M."/>
            <person name="Ohm R.A."/>
            <person name="Tamas L."/>
            <person name="Grigoriev I.V."/>
            <person name="Spatafora J.W."/>
            <person name="Nagy L.G."/>
            <person name="Kovacs G.M."/>
        </authorList>
    </citation>
    <scope>NUCLEOTIDE SEQUENCE [LARGE SCALE GENOMIC DNA]</scope>
    <source>
        <strain evidence="1 2">DSE2036</strain>
    </source>
</reference>
<name>A0A2V1DMC2_9PLEO</name>
<keyword evidence="2" id="KW-1185">Reference proteome</keyword>
<proteinExistence type="predicted"/>
<accession>A0A2V1DMC2</accession>
<gene>
    <name evidence="1" type="ORF">DM02DRAFT_729364</name>
</gene>
<dbReference type="Proteomes" id="UP000244855">
    <property type="component" value="Unassembled WGS sequence"/>
</dbReference>
<sequence length="112" mass="12868">MLIPVRRRLFINYTITLSQPTPLHHCTPCATSPAADTQSDGGWRCEEGSCRHRATWRHCLVLSLLPPIGLFFSWWHISCIPKRCTGVMYHCQAIYLYSTLCCTWCAARIQLQ</sequence>
<evidence type="ECO:0000313" key="1">
    <source>
        <dbReference type="EMBL" id="PVH99178.1"/>
    </source>
</evidence>
<evidence type="ECO:0000313" key="2">
    <source>
        <dbReference type="Proteomes" id="UP000244855"/>
    </source>
</evidence>
<organism evidence="1 2">
    <name type="scientific">Periconia macrospinosa</name>
    <dbReference type="NCBI Taxonomy" id="97972"/>
    <lineage>
        <taxon>Eukaryota</taxon>
        <taxon>Fungi</taxon>
        <taxon>Dikarya</taxon>
        <taxon>Ascomycota</taxon>
        <taxon>Pezizomycotina</taxon>
        <taxon>Dothideomycetes</taxon>
        <taxon>Pleosporomycetidae</taxon>
        <taxon>Pleosporales</taxon>
        <taxon>Massarineae</taxon>
        <taxon>Periconiaceae</taxon>
        <taxon>Periconia</taxon>
    </lineage>
</organism>
<dbReference type="EMBL" id="KZ805397">
    <property type="protein sequence ID" value="PVH99178.1"/>
    <property type="molecule type" value="Genomic_DNA"/>
</dbReference>